<evidence type="ECO:0000313" key="9">
    <source>
        <dbReference type="Proteomes" id="UP000800200"/>
    </source>
</evidence>
<evidence type="ECO:0000256" key="4">
    <source>
        <dbReference type="ARBA" id="ARBA00023136"/>
    </source>
</evidence>
<feature type="transmembrane region" description="Helical" evidence="6">
    <location>
        <begin position="15"/>
        <end position="34"/>
    </location>
</feature>
<proteinExistence type="inferred from homology"/>
<dbReference type="EMBL" id="ML994654">
    <property type="protein sequence ID" value="KAF2181112.1"/>
    <property type="molecule type" value="Genomic_DNA"/>
</dbReference>
<dbReference type="Pfam" id="PF20684">
    <property type="entry name" value="Fung_rhodopsin"/>
    <property type="match status" value="1"/>
</dbReference>
<protein>
    <recommendedName>
        <fullName evidence="7">Rhodopsin domain-containing protein</fullName>
    </recommendedName>
</protein>
<evidence type="ECO:0000256" key="2">
    <source>
        <dbReference type="ARBA" id="ARBA00022692"/>
    </source>
</evidence>
<gene>
    <name evidence="8" type="ORF">K469DRAFT_671753</name>
</gene>
<evidence type="ECO:0000313" key="8">
    <source>
        <dbReference type="EMBL" id="KAF2181112.1"/>
    </source>
</evidence>
<name>A0A6A6DRV6_9PEZI</name>
<sequence length="392" mass="43894">MLFKAYPEEQRDMRWVSVTLSTTATVLLALRMFTTWKNRGWFGLEDVFVVAADICLITLAAMMYTSTAYGFGSRVAEIQKSGGNVPKAMMFFFTTQIFYLLTNVFNKMAFLTLYHRIFAVKLFQRLCLVIMVAVIGGGIGFLFGTIFQCTPVYKTWRMKDVPGHCVNFVWQRWANATWNLTTDIAIFVLPMPVISRLKISGGTKIGLFVIFSMGFFICLMTALRMATLPLSLRTKEPTWESAPTNMWSFIDAAVGVICACLISLRKTIYVCWPGRWTKKGTSKRYPSLGNELSSRYKLSGSRKWGATVGSNHALDPMKPGSSYSNGPVYGLKPKGLGETYVNVMSRGDGELGGSESQECIIEGITVTKDVQIMRHNKKGRSSDAIDDHSAWR</sequence>
<dbReference type="Proteomes" id="UP000800200">
    <property type="component" value="Unassembled WGS sequence"/>
</dbReference>
<keyword evidence="9" id="KW-1185">Reference proteome</keyword>
<dbReference type="InterPro" id="IPR052337">
    <property type="entry name" value="SAT4-like"/>
</dbReference>
<feature type="transmembrane region" description="Helical" evidence="6">
    <location>
        <begin position="46"/>
        <end position="65"/>
    </location>
</feature>
<feature type="transmembrane region" description="Helical" evidence="6">
    <location>
        <begin position="246"/>
        <end position="264"/>
    </location>
</feature>
<feature type="transmembrane region" description="Helical" evidence="6">
    <location>
        <begin position="126"/>
        <end position="153"/>
    </location>
</feature>
<dbReference type="PANTHER" id="PTHR33048:SF47">
    <property type="entry name" value="INTEGRAL MEMBRANE PROTEIN-RELATED"/>
    <property type="match status" value="1"/>
</dbReference>
<evidence type="ECO:0000259" key="7">
    <source>
        <dbReference type="Pfam" id="PF20684"/>
    </source>
</evidence>
<keyword evidence="4 6" id="KW-0472">Membrane</keyword>
<accession>A0A6A6DRV6</accession>
<dbReference type="OrthoDB" id="5413793at2759"/>
<dbReference type="GO" id="GO:0016020">
    <property type="term" value="C:membrane"/>
    <property type="evidence" value="ECO:0007669"/>
    <property type="project" value="UniProtKB-SubCell"/>
</dbReference>
<feature type="transmembrane region" description="Helical" evidence="6">
    <location>
        <begin position="205"/>
        <end position="226"/>
    </location>
</feature>
<keyword evidence="3 6" id="KW-1133">Transmembrane helix</keyword>
<feature type="transmembrane region" description="Helical" evidence="6">
    <location>
        <begin position="85"/>
        <end position="105"/>
    </location>
</feature>
<keyword evidence="2 6" id="KW-0812">Transmembrane</keyword>
<dbReference type="InterPro" id="IPR049326">
    <property type="entry name" value="Rhodopsin_dom_fungi"/>
</dbReference>
<evidence type="ECO:0000256" key="3">
    <source>
        <dbReference type="ARBA" id="ARBA00022989"/>
    </source>
</evidence>
<comment type="subcellular location">
    <subcellularLocation>
        <location evidence="1">Membrane</location>
        <topology evidence="1">Multi-pass membrane protein</topology>
    </subcellularLocation>
</comment>
<reference evidence="8" key="1">
    <citation type="journal article" date="2020" name="Stud. Mycol.">
        <title>101 Dothideomycetes genomes: a test case for predicting lifestyles and emergence of pathogens.</title>
        <authorList>
            <person name="Haridas S."/>
            <person name="Albert R."/>
            <person name="Binder M."/>
            <person name="Bloem J."/>
            <person name="Labutti K."/>
            <person name="Salamov A."/>
            <person name="Andreopoulos B."/>
            <person name="Baker S."/>
            <person name="Barry K."/>
            <person name="Bills G."/>
            <person name="Bluhm B."/>
            <person name="Cannon C."/>
            <person name="Castanera R."/>
            <person name="Culley D."/>
            <person name="Daum C."/>
            <person name="Ezra D."/>
            <person name="Gonzalez J."/>
            <person name="Henrissat B."/>
            <person name="Kuo A."/>
            <person name="Liang C."/>
            <person name="Lipzen A."/>
            <person name="Lutzoni F."/>
            <person name="Magnuson J."/>
            <person name="Mondo S."/>
            <person name="Nolan M."/>
            <person name="Ohm R."/>
            <person name="Pangilinan J."/>
            <person name="Park H.-J."/>
            <person name="Ramirez L."/>
            <person name="Alfaro M."/>
            <person name="Sun H."/>
            <person name="Tritt A."/>
            <person name="Yoshinaga Y."/>
            <person name="Zwiers L.-H."/>
            <person name="Turgeon B."/>
            <person name="Goodwin S."/>
            <person name="Spatafora J."/>
            <person name="Crous P."/>
            <person name="Grigoriev I."/>
        </authorList>
    </citation>
    <scope>NUCLEOTIDE SEQUENCE</scope>
    <source>
        <strain evidence="8">CBS 207.26</strain>
    </source>
</reference>
<evidence type="ECO:0000256" key="5">
    <source>
        <dbReference type="ARBA" id="ARBA00038359"/>
    </source>
</evidence>
<evidence type="ECO:0000256" key="6">
    <source>
        <dbReference type="SAM" id="Phobius"/>
    </source>
</evidence>
<feature type="domain" description="Rhodopsin" evidence="7">
    <location>
        <begin position="30"/>
        <end position="268"/>
    </location>
</feature>
<dbReference type="PANTHER" id="PTHR33048">
    <property type="entry name" value="PTH11-LIKE INTEGRAL MEMBRANE PROTEIN (AFU_ORTHOLOGUE AFUA_5G11245)"/>
    <property type="match status" value="1"/>
</dbReference>
<dbReference type="AlphaFoldDB" id="A0A6A6DRV6"/>
<organism evidence="8 9">
    <name type="scientific">Zopfia rhizophila CBS 207.26</name>
    <dbReference type="NCBI Taxonomy" id="1314779"/>
    <lineage>
        <taxon>Eukaryota</taxon>
        <taxon>Fungi</taxon>
        <taxon>Dikarya</taxon>
        <taxon>Ascomycota</taxon>
        <taxon>Pezizomycotina</taxon>
        <taxon>Dothideomycetes</taxon>
        <taxon>Dothideomycetes incertae sedis</taxon>
        <taxon>Zopfiaceae</taxon>
        <taxon>Zopfia</taxon>
    </lineage>
</organism>
<comment type="similarity">
    <text evidence="5">Belongs to the SAT4 family.</text>
</comment>
<evidence type="ECO:0000256" key="1">
    <source>
        <dbReference type="ARBA" id="ARBA00004141"/>
    </source>
</evidence>